<sequence>MESRTVEGETRKQIMALMLKVGPISASAIAEELNLTPTGIRRHLDAMVADSLAEVAPNKGAKKGRGRPAKTYRLTDRGRAQFGHGYDELAYQALTTLKETGGEEAVRAFARKRAEELLSGVEKLASSGANIGEVAEELVRAFSEHGYEATLTDAGHSVQICQHHCPISGVAAEFPQLCEAEHQAIAQLLGHHVQPLASIVDGHDLCTTNIPITPIVNTKRTDLHPPQERSGS</sequence>
<dbReference type="Gene3D" id="1.10.10.10">
    <property type="entry name" value="Winged helix-like DNA-binding domain superfamily/Winged helix DNA-binding domain"/>
    <property type="match status" value="1"/>
</dbReference>
<evidence type="ECO:0000313" key="1">
    <source>
        <dbReference type="EMBL" id="AZA11473.1"/>
    </source>
</evidence>
<dbReference type="Proteomes" id="UP000271587">
    <property type="component" value="Chromosome"/>
</dbReference>
<dbReference type="InterPro" id="IPR011991">
    <property type="entry name" value="ArsR-like_HTH"/>
</dbReference>
<dbReference type="CDD" id="cd00090">
    <property type="entry name" value="HTH_ARSR"/>
    <property type="match status" value="1"/>
</dbReference>
<evidence type="ECO:0008006" key="3">
    <source>
        <dbReference type="Google" id="ProtNLM"/>
    </source>
</evidence>
<dbReference type="Pfam" id="PF13412">
    <property type="entry name" value="HTH_24"/>
    <property type="match status" value="1"/>
</dbReference>
<dbReference type="PANTHER" id="PTHR30363:SF28">
    <property type="entry name" value="TRANSCRIPTIONAL REGULATORY PROTEIN-RELATED"/>
    <property type="match status" value="1"/>
</dbReference>
<dbReference type="InterPro" id="IPR036390">
    <property type="entry name" value="WH_DNA-bd_sf"/>
</dbReference>
<reference evidence="1 2" key="1">
    <citation type="submission" date="2018-11" db="EMBL/GenBank/DDBJ databases">
        <authorList>
            <person name="Kleinhagauer T."/>
            <person name="Glaeser S.P."/>
            <person name="Spergser J."/>
            <person name="Ruckert C."/>
            <person name="Kaempfer P."/>
            <person name="Busse H.-J."/>
        </authorList>
    </citation>
    <scope>NUCLEOTIDE SEQUENCE [LARGE SCALE GENOMIC DNA]</scope>
    <source>
        <strain evidence="1 2">W8</strain>
    </source>
</reference>
<keyword evidence="2" id="KW-1185">Reference proteome</keyword>
<accession>A0A3G6J104</accession>
<organism evidence="1 2">
    <name type="scientific">Corynebacterium gerontici</name>
    <dbReference type="NCBI Taxonomy" id="2079234"/>
    <lineage>
        <taxon>Bacteria</taxon>
        <taxon>Bacillati</taxon>
        <taxon>Actinomycetota</taxon>
        <taxon>Actinomycetes</taxon>
        <taxon>Mycobacteriales</taxon>
        <taxon>Corynebacteriaceae</taxon>
        <taxon>Corynebacterium</taxon>
    </lineage>
</organism>
<name>A0A3G6J104_9CORY</name>
<evidence type="ECO:0000313" key="2">
    <source>
        <dbReference type="Proteomes" id="UP000271587"/>
    </source>
</evidence>
<dbReference type="AlphaFoldDB" id="A0A3G6J104"/>
<proteinExistence type="predicted"/>
<dbReference type="InterPro" id="IPR036388">
    <property type="entry name" value="WH-like_DNA-bd_sf"/>
</dbReference>
<dbReference type="SUPFAM" id="SSF46785">
    <property type="entry name" value="Winged helix' DNA-binding domain"/>
    <property type="match status" value="1"/>
</dbReference>
<dbReference type="EMBL" id="CP033897">
    <property type="protein sequence ID" value="AZA11473.1"/>
    <property type="molecule type" value="Genomic_DNA"/>
</dbReference>
<dbReference type="PANTHER" id="PTHR30363">
    <property type="entry name" value="HTH-TYPE TRANSCRIPTIONAL REGULATOR SRLR-RELATED"/>
    <property type="match status" value="1"/>
</dbReference>
<gene>
    <name evidence="1" type="ORF">CGERO_05830</name>
</gene>
<dbReference type="KEGG" id="cgk:CGERO_05830"/>
<protein>
    <recommendedName>
        <fullName evidence="3">Transcriptional regulator</fullName>
    </recommendedName>
</protein>
<dbReference type="InterPro" id="IPR050313">
    <property type="entry name" value="Carb_Metab_HTH_regulators"/>
</dbReference>